<dbReference type="AlphaFoldDB" id="A0A7J0DPP8"/>
<feature type="compositionally biased region" description="Basic and acidic residues" evidence="2">
    <location>
        <begin position="127"/>
        <end position="139"/>
    </location>
</feature>
<name>A0A7J0DPP8_9ERIC</name>
<feature type="compositionally biased region" description="Polar residues" evidence="2">
    <location>
        <begin position="1"/>
        <end position="12"/>
    </location>
</feature>
<protein>
    <submittedName>
        <fullName evidence="3">Uncharacterized protein</fullName>
    </submittedName>
</protein>
<sequence length="400" mass="44525">MATSVFKSTTKRSPIGASPNADDSGSSIKAHRRSRSLSRFSRRTPDSGDTPAPRGRFVNTVRGSGFPEISLDDLAIEFFSLKDSSDDRESDRGRSSRRCSEMSPPSSATVAVQRRGRSVSRQSSRAGDGKRTLCDDAHGGRTISDANSRRRRSVSVVRCQISDSESRSSALTDDEARDDCSGKNMVEKTIRAVYAQKKADHPSGDDVSSGLYEAMRKELRYAVDKIRMELEQSQKRKQDLLAEIVLEEEHGRELSKIVRESLPNLKSSTVVEKPSQVRKRSNDRNRMSERLTEEAEKYFEDFISNVEDTDISSFDGERSDASSTLGVIKTRDSVLHFEQAETFQSPAGSNNCPVEMDGVILPWLQWETGNDGSPLPSKNKRESFLSLQKVYCGMQLSLNS</sequence>
<evidence type="ECO:0000313" key="4">
    <source>
        <dbReference type="Proteomes" id="UP000585474"/>
    </source>
</evidence>
<evidence type="ECO:0000313" key="3">
    <source>
        <dbReference type="EMBL" id="GFS39804.1"/>
    </source>
</evidence>
<dbReference type="EMBL" id="BJWL01000337">
    <property type="protein sequence ID" value="GFS39804.1"/>
    <property type="molecule type" value="Genomic_DNA"/>
</dbReference>
<proteinExistence type="predicted"/>
<feature type="region of interest" description="Disordered" evidence="2">
    <location>
        <begin position="268"/>
        <end position="288"/>
    </location>
</feature>
<evidence type="ECO:0000256" key="2">
    <source>
        <dbReference type="SAM" id="MobiDB-lite"/>
    </source>
</evidence>
<keyword evidence="4" id="KW-1185">Reference proteome</keyword>
<dbReference type="OrthoDB" id="1911931at2759"/>
<evidence type="ECO:0000256" key="1">
    <source>
        <dbReference type="SAM" id="Coils"/>
    </source>
</evidence>
<feature type="compositionally biased region" description="Basic residues" evidence="2">
    <location>
        <begin position="29"/>
        <end position="42"/>
    </location>
</feature>
<feature type="coiled-coil region" evidence="1">
    <location>
        <begin position="216"/>
        <end position="250"/>
    </location>
</feature>
<dbReference type="Proteomes" id="UP000585474">
    <property type="component" value="Unassembled WGS sequence"/>
</dbReference>
<feature type="compositionally biased region" description="Basic and acidic residues" evidence="2">
    <location>
        <begin position="83"/>
        <end position="100"/>
    </location>
</feature>
<keyword evidence="1" id="KW-0175">Coiled coil</keyword>
<comment type="caution">
    <text evidence="3">The sequence shown here is derived from an EMBL/GenBank/DDBJ whole genome shotgun (WGS) entry which is preliminary data.</text>
</comment>
<accession>A0A7J0DPP8</accession>
<dbReference type="PANTHER" id="PTHR34466">
    <property type="entry name" value="OS11G0129800 PROTEIN"/>
    <property type="match status" value="1"/>
</dbReference>
<feature type="region of interest" description="Disordered" evidence="2">
    <location>
        <begin position="83"/>
        <end position="149"/>
    </location>
</feature>
<gene>
    <name evidence="3" type="ORF">Acr_00g0065010</name>
</gene>
<dbReference type="PANTHER" id="PTHR34466:SF1">
    <property type="entry name" value="OS06G0609800 PROTEIN"/>
    <property type="match status" value="1"/>
</dbReference>
<reference evidence="4" key="1">
    <citation type="submission" date="2019-07" db="EMBL/GenBank/DDBJ databases">
        <title>De Novo Assembly of kiwifruit Actinidia rufa.</title>
        <authorList>
            <person name="Sugita-Konishi S."/>
            <person name="Sato K."/>
            <person name="Mori E."/>
            <person name="Abe Y."/>
            <person name="Kisaki G."/>
            <person name="Hamano K."/>
            <person name="Suezawa K."/>
            <person name="Otani M."/>
            <person name="Fukuda T."/>
            <person name="Manabe T."/>
            <person name="Gomi K."/>
            <person name="Tabuchi M."/>
            <person name="Akimitsu K."/>
            <person name="Kataoka I."/>
        </authorList>
    </citation>
    <scope>NUCLEOTIDE SEQUENCE [LARGE SCALE GENOMIC DNA]</scope>
    <source>
        <strain evidence="4">cv. Fuchu</strain>
    </source>
</reference>
<organism evidence="3 4">
    <name type="scientific">Actinidia rufa</name>
    <dbReference type="NCBI Taxonomy" id="165716"/>
    <lineage>
        <taxon>Eukaryota</taxon>
        <taxon>Viridiplantae</taxon>
        <taxon>Streptophyta</taxon>
        <taxon>Embryophyta</taxon>
        <taxon>Tracheophyta</taxon>
        <taxon>Spermatophyta</taxon>
        <taxon>Magnoliopsida</taxon>
        <taxon>eudicotyledons</taxon>
        <taxon>Gunneridae</taxon>
        <taxon>Pentapetalae</taxon>
        <taxon>asterids</taxon>
        <taxon>Ericales</taxon>
        <taxon>Actinidiaceae</taxon>
        <taxon>Actinidia</taxon>
    </lineage>
</organism>
<feature type="region of interest" description="Disordered" evidence="2">
    <location>
        <begin position="1"/>
        <end position="66"/>
    </location>
</feature>